<proteinExistence type="predicted"/>
<dbReference type="RefSeq" id="WP_272446758.1">
    <property type="nucleotide sequence ID" value="NZ_JAMQKC010000012.1"/>
</dbReference>
<reference evidence="2" key="1">
    <citation type="submission" date="2022-06" db="EMBL/GenBank/DDBJ databases">
        <title>Aquibacillus sp. a new bacterium isolated from soil saline samples.</title>
        <authorList>
            <person name="Galisteo C."/>
            <person name="De La Haba R."/>
            <person name="Sanchez-Porro C."/>
            <person name="Ventosa A."/>
        </authorList>
    </citation>
    <scope>NUCLEOTIDE SEQUENCE</scope>
    <source>
        <strain evidence="2">3ASR75-54</strain>
    </source>
</reference>
<evidence type="ECO:0000256" key="1">
    <source>
        <dbReference type="SAM" id="MobiDB-lite"/>
    </source>
</evidence>
<evidence type="ECO:0000313" key="3">
    <source>
        <dbReference type="Proteomes" id="UP001145069"/>
    </source>
</evidence>
<organism evidence="2 3">
    <name type="scientific">Aquibacillus salsiterrae</name>
    <dbReference type="NCBI Taxonomy" id="2950439"/>
    <lineage>
        <taxon>Bacteria</taxon>
        <taxon>Bacillati</taxon>
        <taxon>Bacillota</taxon>
        <taxon>Bacilli</taxon>
        <taxon>Bacillales</taxon>
        <taxon>Bacillaceae</taxon>
        <taxon>Aquibacillus</taxon>
    </lineage>
</organism>
<dbReference type="AlphaFoldDB" id="A0A9X3WG28"/>
<feature type="region of interest" description="Disordered" evidence="1">
    <location>
        <begin position="1"/>
        <end position="51"/>
    </location>
</feature>
<accession>A0A9X3WG28</accession>
<sequence>MADIQDFNKFIKAQKNHKSMYPGDEEHGEKQINYKDNTRNNSNSPGPIGRK</sequence>
<name>A0A9X3WG28_9BACI</name>
<evidence type="ECO:0000313" key="2">
    <source>
        <dbReference type="EMBL" id="MDC3417690.1"/>
    </source>
</evidence>
<keyword evidence="3" id="KW-1185">Reference proteome</keyword>
<gene>
    <name evidence="2" type="ORF">NC799_12355</name>
</gene>
<dbReference type="Proteomes" id="UP001145069">
    <property type="component" value="Unassembled WGS sequence"/>
</dbReference>
<feature type="compositionally biased region" description="Basic and acidic residues" evidence="1">
    <location>
        <begin position="24"/>
        <end position="38"/>
    </location>
</feature>
<comment type="caution">
    <text evidence="2">The sequence shown here is derived from an EMBL/GenBank/DDBJ whole genome shotgun (WGS) entry which is preliminary data.</text>
</comment>
<protein>
    <submittedName>
        <fullName evidence="2">Uncharacterized protein</fullName>
    </submittedName>
</protein>
<dbReference type="EMBL" id="JAMQKC010000012">
    <property type="protein sequence ID" value="MDC3417690.1"/>
    <property type="molecule type" value="Genomic_DNA"/>
</dbReference>